<proteinExistence type="predicted"/>
<evidence type="ECO:0000256" key="1">
    <source>
        <dbReference type="SAM" id="Phobius"/>
    </source>
</evidence>
<keyword evidence="1" id="KW-0472">Membrane</keyword>
<keyword evidence="1" id="KW-1133">Transmembrane helix</keyword>
<comment type="caution">
    <text evidence="2">The sequence shown here is derived from an EMBL/GenBank/DDBJ whole genome shotgun (WGS) entry which is preliminary data.</text>
</comment>
<gene>
    <name evidence="2" type="ORF">J2I46_21615</name>
</gene>
<dbReference type="RefSeq" id="WP_207331153.1">
    <property type="nucleotide sequence ID" value="NZ_JAFMYW010000007.1"/>
</dbReference>
<name>A0ABS3JMH8_9BACT</name>
<keyword evidence="3" id="KW-1185">Reference proteome</keyword>
<dbReference type="Proteomes" id="UP000664628">
    <property type="component" value="Unassembled WGS sequence"/>
</dbReference>
<reference evidence="2 3" key="1">
    <citation type="submission" date="2021-03" db="EMBL/GenBank/DDBJ databases">
        <title>Fibrella sp. HMF5405 genome sequencing and assembly.</title>
        <authorList>
            <person name="Kang H."/>
            <person name="Kim H."/>
            <person name="Bae S."/>
            <person name="Joh K."/>
        </authorList>
    </citation>
    <scope>NUCLEOTIDE SEQUENCE [LARGE SCALE GENOMIC DNA]</scope>
    <source>
        <strain evidence="2 3">HMF5405</strain>
    </source>
</reference>
<sequence>MEIILGILSLVSGVYSFFSQADENQRAKEVADATIAQKEADLAIQRANADYGVVSAELQNKALATAARKTAAEAALKQATLIKSSLMLLALIGIFGAVIMLLSNREKLAGRGPTRR</sequence>
<evidence type="ECO:0000313" key="3">
    <source>
        <dbReference type="Proteomes" id="UP000664628"/>
    </source>
</evidence>
<dbReference type="EMBL" id="JAFMYW010000007">
    <property type="protein sequence ID" value="MBO0951198.1"/>
    <property type="molecule type" value="Genomic_DNA"/>
</dbReference>
<evidence type="ECO:0000313" key="2">
    <source>
        <dbReference type="EMBL" id="MBO0951198.1"/>
    </source>
</evidence>
<keyword evidence="1" id="KW-0812">Transmembrane</keyword>
<accession>A0ABS3JMH8</accession>
<feature type="transmembrane region" description="Helical" evidence="1">
    <location>
        <begin position="86"/>
        <end position="103"/>
    </location>
</feature>
<protein>
    <submittedName>
        <fullName evidence="2">Uncharacterized protein</fullName>
    </submittedName>
</protein>
<organism evidence="2 3">
    <name type="scientific">Fibrella forsythiae</name>
    <dbReference type="NCBI Taxonomy" id="2817061"/>
    <lineage>
        <taxon>Bacteria</taxon>
        <taxon>Pseudomonadati</taxon>
        <taxon>Bacteroidota</taxon>
        <taxon>Cytophagia</taxon>
        <taxon>Cytophagales</taxon>
        <taxon>Spirosomataceae</taxon>
        <taxon>Fibrella</taxon>
    </lineage>
</organism>